<dbReference type="InterPro" id="IPR020568">
    <property type="entry name" value="Ribosomal_Su5_D2-typ_SF"/>
</dbReference>
<keyword evidence="2" id="KW-1185">Reference proteome</keyword>
<dbReference type="EMBL" id="CP137640">
    <property type="protein sequence ID" value="WVX80692.1"/>
    <property type="molecule type" value="Genomic_DNA"/>
</dbReference>
<dbReference type="Proteomes" id="UP001357223">
    <property type="component" value="Chromosome"/>
</dbReference>
<gene>
    <name evidence="1" type="ORF">R4Z09_26185</name>
</gene>
<proteinExistence type="predicted"/>
<organism evidence="1 2">
    <name type="scientific">Niallia oryzisoli</name>
    <dbReference type="NCBI Taxonomy" id="1737571"/>
    <lineage>
        <taxon>Bacteria</taxon>
        <taxon>Bacillati</taxon>
        <taxon>Bacillota</taxon>
        <taxon>Bacilli</taxon>
        <taxon>Bacillales</taxon>
        <taxon>Bacillaceae</taxon>
        <taxon>Niallia</taxon>
    </lineage>
</organism>
<dbReference type="Gene3D" id="3.30.230.10">
    <property type="match status" value="1"/>
</dbReference>
<dbReference type="InterPro" id="IPR014721">
    <property type="entry name" value="Ribsml_uS5_D2-typ_fold_subgr"/>
</dbReference>
<dbReference type="RefSeq" id="WP_338449623.1">
    <property type="nucleotide sequence ID" value="NZ_CP137640.1"/>
</dbReference>
<accession>A0ABZ2CFD7</accession>
<dbReference type="SUPFAM" id="SSF54211">
    <property type="entry name" value="Ribosomal protein S5 domain 2-like"/>
    <property type="match status" value="1"/>
</dbReference>
<evidence type="ECO:0000313" key="2">
    <source>
        <dbReference type="Proteomes" id="UP001357223"/>
    </source>
</evidence>
<reference evidence="1 2" key="1">
    <citation type="submission" date="2023-10" db="EMBL/GenBank/DDBJ databases">
        <title>Niallia locisalis sp.nov. isolated from a salt pond sample.</title>
        <authorList>
            <person name="Li X.-J."/>
            <person name="Dong L."/>
        </authorList>
    </citation>
    <scope>NUCLEOTIDE SEQUENCE [LARGE SCALE GENOMIC DNA]</scope>
    <source>
        <strain evidence="1 2">DSM 29761</strain>
    </source>
</reference>
<name>A0ABZ2CFD7_9BACI</name>
<dbReference type="Pfam" id="PF13541">
    <property type="entry name" value="ChlI"/>
    <property type="match status" value="1"/>
</dbReference>
<protein>
    <submittedName>
        <fullName evidence="1">Magnesium chelatase domain-containing protein</fullName>
    </submittedName>
</protein>
<sequence length="195" mass="21815">MNARTDKELFVIVGLPDASVKELIERVWSALFERNADIHDKKITVNLSPPEFKKTGPGYDAAMVIAILKSIGELSVEIQEDQCIIGAISLNGELQPFEGMIPVITNAMKLRFKQIYIPPIDTNLFPTTLETELIPTSSISALISHLQGQMTLEIPLTPVIELREDQQLKKEELSQIDFQDIIGHAEAKRALKLLR</sequence>
<evidence type="ECO:0000313" key="1">
    <source>
        <dbReference type="EMBL" id="WVX80692.1"/>
    </source>
</evidence>